<evidence type="ECO:0000256" key="1">
    <source>
        <dbReference type="ARBA" id="ARBA00004406"/>
    </source>
</evidence>
<gene>
    <name evidence="9" type="ORF">J3R30DRAFT_1361576</name>
</gene>
<feature type="domain" description="Golgin subfamily A member 7/ERF4" evidence="8">
    <location>
        <begin position="201"/>
        <end position="313"/>
    </location>
</feature>
<dbReference type="GO" id="GO:0005789">
    <property type="term" value="C:endoplasmic reticulum membrane"/>
    <property type="evidence" value="ECO:0007669"/>
    <property type="project" value="UniProtKB-SubCell"/>
</dbReference>
<dbReference type="EMBL" id="JAOTPV010000003">
    <property type="protein sequence ID" value="KAJ4485469.1"/>
    <property type="molecule type" value="Genomic_DNA"/>
</dbReference>
<dbReference type="InterPro" id="IPR019383">
    <property type="entry name" value="Golgin_A_7/ERF4"/>
</dbReference>
<comment type="similarity">
    <text evidence="2">Belongs to the ERF4 family.</text>
</comment>
<evidence type="ECO:0000256" key="5">
    <source>
        <dbReference type="ARBA" id="ARBA00022824"/>
    </source>
</evidence>
<dbReference type="InterPro" id="IPR051371">
    <property type="entry name" value="Ras_palmitoyltransferase"/>
</dbReference>
<sequence length="317" mass="35468">MSLSQETTLEETSSDVVDVTSKHEIRISRQDLPPSPPLTRSNSMASARGVTVLDDTVLEQDRDGVNEKEVLEGGWDPLQHDKGVTLEEDDTFVAARGGQLSEAGDSVVDVNGRVIFHTDGKPSLSNLQLEIEPRPLQPWDLVDPPSTNGEKIPNPYGTVTSHNRSRSLIPKSSYYFGPPPAGSAYGSHPVGQIGLHHSREIIRVERDYTGGELIQFAPIYPLELEGRITPTQFLESMNSINELLISAHSFHHAIVDNLFSVFTLQLSTVLLNTHYEREMKRLQHLFDQLNADLYNPSGLNLLWPQRVAFLFLEIEYY</sequence>
<name>A0A9W9AL65_9AGAR</name>
<dbReference type="OrthoDB" id="2190159at2759"/>
<dbReference type="Proteomes" id="UP001150266">
    <property type="component" value="Unassembled WGS sequence"/>
</dbReference>
<dbReference type="PANTHER" id="PTHR13254">
    <property type="entry name" value="GOLGI AUTOANTIGEN, GOLGIN SUBFAMILY A, 7"/>
    <property type="match status" value="1"/>
</dbReference>
<evidence type="ECO:0000256" key="2">
    <source>
        <dbReference type="ARBA" id="ARBA00007732"/>
    </source>
</evidence>
<proteinExistence type="inferred from homology"/>
<keyword evidence="5" id="KW-0256">Endoplasmic reticulum</keyword>
<evidence type="ECO:0000313" key="9">
    <source>
        <dbReference type="EMBL" id="KAJ4485469.1"/>
    </source>
</evidence>
<feature type="compositionally biased region" description="Basic and acidic residues" evidence="7">
    <location>
        <begin position="20"/>
        <end position="29"/>
    </location>
</feature>
<dbReference type="Pfam" id="PF10256">
    <property type="entry name" value="Erf4"/>
    <property type="match status" value="1"/>
</dbReference>
<dbReference type="AlphaFoldDB" id="A0A9W9AL65"/>
<keyword evidence="10" id="KW-1185">Reference proteome</keyword>
<dbReference type="PANTHER" id="PTHR13254:SF0">
    <property type="entry name" value="GOLGIN SUBFAMILY A MEMBER 7_ERF4 DOMAIN-CONTAINING PROTEIN"/>
    <property type="match status" value="1"/>
</dbReference>
<accession>A0A9W9AL65</accession>
<dbReference type="GO" id="GO:0031211">
    <property type="term" value="C:endoplasmic reticulum palmitoyltransferase complex"/>
    <property type="evidence" value="ECO:0007669"/>
    <property type="project" value="TreeGrafter"/>
</dbReference>
<evidence type="ECO:0000256" key="4">
    <source>
        <dbReference type="ARBA" id="ARBA00018463"/>
    </source>
</evidence>
<dbReference type="GO" id="GO:0006612">
    <property type="term" value="P:protein targeting to membrane"/>
    <property type="evidence" value="ECO:0007669"/>
    <property type="project" value="TreeGrafter"/>
</dbReference>
<comment type="caution">
    <text evidence="9">The sequence shown here is derived from an EMBL/GenBank/DDBJ whole genome shotgun (WGS) entry which is preliminary data.</text>
</comment>
<evidence type="ECO:0000256" key="3">
    <source>
        <dbReference type="ARBA" id="ARBA00011396"/>
    </source>
</evidence>
<feature type="region of interest" description="Disordered" evidence="7">
    <location>
        <begin position="1"/>
        <end position="50"/>
    </location>
</feature>
<reference evidence="9" key="1">
    <citation type="submission" date="2022-08" db="EMBL/GenBank/DDBJ databases">
        <title>A Global Phylogenomic Analysis of the Shiitake Genus Lentinula.</title>
        <authorList>
            <consortium name="DOE Joint Genome Institute"/>
            <person name="Sierra-Patev S."/>
            <person name="Min B."/>
            <person name="Naranjo-Ortiz M."/>
            <person name="Looney B."/>
            <person name="Konkel Z."/>
            <person name="Slot J.C."/>
            <person name="Sakamoto Y."/>
            <person name="Steenwyk J.L."/>
            <person name="Rokas A."/>
            <person name="Carro J."/>
            <person name="Camarero S."/>
            <person name="Ferreira P."/>
            <person name="Molpeceres G."/>
            <person name="Ruiz-Duenas F.J."/>
            <person name="Serrano A."/>
            <person name="Henrissat B."/>
            <person name="Drula E."/>
            <person name="Hughes K.W."/>
            <person name="Mata J.L."/>
            <person name="Ishikawa N.K."/>
            <person name="Vargas-Isla R."/>
            <person name="Ushijima S."/>
            <person name="Smith C.A."/>
            <person name="Ahrendt S."/>
            <person name="Andreopoulos W."/>
            <person name="He G."/>
            <person name="Labutti K."/>
            <person name="Lipzen A."/>
            <person name="Ng V."/>
            <person name="Riley R."/>
            <person name="Sandor L."/>
            <person name="Barry K."/>
            <person name="Martinez A.T."/>
            <person name="Xiao Y."/>
            <person name="Gibbons J.G."/>
            <person name="Terashima K."/>
            <person name="Grigoriev I.V."/>
            <person name="Hibbett D.S."/>
        </authorList>
    </citation>
    <scope>NUCLEOTIDE SEQUENCE</scope>
    <source>
        <strain evidence="9">JLM2183</strain>
    </source>
</reference>
<comment type="subunit">
    <text evidence="3">Interacts with ERF2.</text>
</comment>
<evidence type="ECO:0000259" key="8">
    <source>
        <dbReference type="Pfam" id="PF10256"/>
    </source>
</evidence>
<evidence type="ECO:0000313" key="10">
    <source>
        <dbReference type="Proteomes" id="UP001150266"/>
    </source>
</evidence>
<keyword evidence="6" id="KW-0472">Membrane</keyword>
<protein>
    <recommendedName>
        <fullName evidence="4">Ras modification protein ERF4</fullName>
    </recommendedName>
</protein>
<evidence type="ECO:0000256" key="6">
    <source>
        <dbReference type="ARBA" id="ARBA00023136"/>
    </source>
</evidence>
<comment type="subcellular location">
    <subcellularLocation>
        <location evidence="1">Endoplasmic reticulum membrane</location>
        <topology evidence="1">Peripheral membrane protein</topology>
    </subcellularLocation>
</comment>
<evidence type="ECO:0000256" key="7">
    <source>
        <dbReference type="SAM" id="MobiDB-lite"/>
    </source>
</evidence>
<organism evidence="9 10">
    <name type="scientific">Lentinula aciculospora</name>
    <dbReference type="NCBI Taxonomy" id="153920"/>
    <lineage>
        <taxon>Eukaryota</taxon>
        <taxon>Fungi</taxon>
        <taxon>Dikarya</taxon>
        <taxon>Basidiomycota</taxon>
        <taxon>Agaricomycotina</taxon>
        <taxon>Agaricomycetes</taxon>
        <taxon>Agaricomycetidae</taxon>
        <taxon>Agaricales</taxon>
        <taxon>Marasmiineae</taxon>
        <taxon>Omphalotaceae</taxon>
        <taxon>Lentinula</taxon>
    </lineage>
</organism>